<dbReference type="Pfam" id="PF13746">
    <property type="entry name" value="Fer4_18"/>
    <property type="match status" value="1"/>
</dbReference>
<feature type="transmembrane region" description="Helical" evidence="7">
    <location>
        <begin position="36"/>
        <end position="53"/>
    </location>
</feature>
<feature type="transmembrane region" description="Helical" evidence="7">
    <location>
        <begin position="154"/>
        <end position="174"/>
    </location>
</feature>
<organism evidence="9 10">
    <name type="scientific">Enhygromyxa salina</name>
    <dbReference type="NCBI Taxonomy" id="215803"/>
    <lineage>
        <taxon>Bacteria</taxon>
        <taxon>Pseudomonadati</taxon>
        <taxon>Myxococcota</taxon>
        <taxon>Polyangia</taxon>
        <taxon>Nannocystales</taxon>
        <taxon>Nannocystaceae</taxon>
        <taxon>Enhygromyxa</taxon>
    </lineage>
</organism>
<keyword evidence="4" id="KW-0249">Electron transport</keyword>
<accession>A0A2S9XUQ3</accession>
<dbReference type="Gene3D" id="3.30.70.20">
    <property type="match status" value="1"/>
</dbReference>
<keyword evidence="7" id="KW-0812">Transmembrane</keyword>
<keyword evidence="10" id="KW-1185">Reference proteome</keyword>
<dbReference type="Gene3D" id="2.60.40.10">
    <property type="entry name" value="Immunoglobulins"/>
    <property type="match status" value="1"/>
</dbReference>
<dbReference type="OrthoDB" id="9811700at2"/>
<dbReference type="Pfam" id="PF12801">
    <property type="entry name" value="Fer4_5"/>
    <property type="match status" value="1"/>
</dbReference>
<sequence>MALADNDTVTTIGEGGKRVWLYPKWLRGRMLTRRTVVHWVLLVLLLIGPWIDIGGHPATRIDIPGRRMYFWGATLMATDGAYMLFAAGIIVFSVFFFTALFGRAWCGWSCPQTVFIESLIRPFERLIEGDASARRKLDAGPWTRSKVIKKAIKYAFYLVVAGTIGTTFTAYFLGRGGVIEAQLDPLSHPGGTAVFVGITAALLFDFAYFREQTCLVVCPYGRFQSVLLDADSLAVGYDERRGEPRGKANNPAAGDCVDCKACVRVCPTGIDIRKGNQMECVQCMACIDACDDIMVKLQREPGLIRLDSQRRFAKEDERGFAKRALRPRVIAYGLGLIAVLSILVVAIGVRQPVGLDLHRMSGTPPYAAMGDRRIQNSLELRIQNRRGEARSFTVELVDEDGTELLVPGGELVVEGETTRQFPVFVLRPAALGGGDVLLRVRDDQGFSDEIAIEFLAGSREAGGGQQ</sequence>
<dbReference type="InterPro" id="IPR014116">
    <property type="entry name" value="Cyt_c_oxidase_cbb3_FixG"/>
</dbReference>
<keyword evidence="7" id="KW-1133">Transmembrane helix</keyword>
<dbReference type="EMBL" id="PVNK01000165">
    <property type="protein sequence ID" value="PRP96598.1"/>
    <property type="molecule type" value="Genomic_DNA"/>
</dbReference>
<feature type="transmembrane region" description="Helical" evidence="7">
    <location>
        <begin position="186"/>
        <end position="204"/>
    </location>
</feature>
<keyword evidence="5" id="KW-0408">Iron</keyword>
<evidence type="ECO:0000313" key="9">
    <source>
        <dbReference type="EMBL" id="PRP96598.1"/>
    </source>
</evidence>
<dbReference type="GO" id="GO:0005886">
    <property type="term" value="C:plasma membrane"/>
    <property type="evidence" value="ECO:0007669"/>
    <property type="project" value="TreeGrafter"/>
</dbReference>
<dbReference type="InterPro" id="IPR032879">
    <property type="entry name" value="FixG_C"/>
</dbReference>
<keyword evidence="3" id="KW-0479">Metal-binding</keyword>
<evidence type="ECO:0000256" key="4">
    <source>
        <dbReference type="ARBA" id="ARBA00022982"/>
    </source>
</evidence>
<evidence type="ECO:0000259" key="8">
    <source>
        <dbReference type="PROSITE" id="PS51379"/>
    </source>
</evidence>
<evidence type="ECO:0000256" key="3">
    <source>
        <dbReference type="ARBA" id="ARBA00022723"/>
    </source>
</evidence>
<evidence type="ECO:0000256" key="1">
    <source>
        <dbReference type="ARBA" id="ARBA00022448"/>
    </source>
</evidence>
<evidence type="ECO:0000313" key="10">
    <source>
        <dbReference type="Proteomes" id="UP000237968"/>
    </source>
</evidence>
<evidence type="ECO:0000256" key="6">
    <source>
        <dbReference type="ARBA" id="ARBA00023014"/>
    </source>
</evidence>
<feature type="transmembrane region" description="Helical" evidence="7">
    <location>
        <begin position="329"/>
        <end position="349"/>
    </location>
</feature>
<dbReference type="NCBIfam" id="TIGR02745">
    <property type="entry name" value="ccoG_rdxA_fixG"/>
    <property type="match status" value="1"/>
</dbReference>
<name>A0A2S9XUQ3_9BACT</name>
<dbReference type="InterPro" id="IPR017896">
    <property type="entry name" value="4Fe4S_Fe-S-bd"/>
</dbReference>
<evidence type="ECO:0000256" key="5">
    <source>
        <dbReference type="ARBA" id="ARBA00023004"/>
    </source>
</evidence>
<dbReference type="GO" id="GO:0051539">
    <property type="term" value="F:4 iron, 4 sulfur cluster binding"/>
    <property type="evidence" value="ECO:0007669"/>
    <property type="project" value="UniProtKB-KW"/>
</dbReference>
<dbReference type="PANTHER" id="PTHR30176">
    <property type="entry name" value="FERREDOXIN-TYPE PROTEIN NAPH"/>
    <property type="match status" value="1"/>
</dbReference>
<feature type="transmembrane region" description="Helical" evidence="7">
    <location>
        <begin position="81"/>
        <end position="102"/>
    </location>
</feature>
<dbReference type="InterPro" id="IPR017900">
    <property type="entry name" value="4Fe4S_Fe_S_CS"/>
</dbReference>
<dbReference type="SUPFAM" id="SSF54862">
    <property type="entry name" value="4Fe-4S ferredoxins"/>
    <property type="match status" value="1"/>
</dbReference>
<protein>
    <submittedName>
        <fullName evidence="9">Putative electron transport protein YccM</fullName>
    </submittedName>
</protein>
<dbReference type="InterPro" id="IPR013783">
    <property type="entry name" value="Ig-like_fold"/>
</dbReference>
<keyword evidence="2" id="KW-0004">4Fe-4S</keyword>
<dbReference type="PROSITE" id="PS51379">
    <property type="entry name" value="4FE4S_FER_2"/>
    <property type="match status" value="1"/>
</dbReference>
<reference evidence="9 10" key="1">
    <citation type="submission" date="2018-03" db="EMBL/GenBank/DDBJ databases">
        <title>Draft Genome Sequences of the Obligatory Marine Myxobacteria Enhygromyxa salina SWB005.</title>
        <authorList>
            <person name="Poehlein A."/>
            <person name="Moghaddam J.A."/>
            <person name="Harms H."/>
            <person name="Alanjari M."/>
            <person name="Koenig G.M."/>
            <person name="Daniel R."/>
            <person name="Schaeberle T.F."/>
        </authorList>
    </citation>
    <scope>NUCLEOTIDE SEQUENCE [LARGE SCALE GENOMIC DNA]</scope>
    <source>
        <strain evidence="9 10">SWB005</strain>
    </source>
</reference>
<dbReference type="Pfam" id="PF11614">
    <property type="entry name" value="FixG_C"/>
    <property type="match status" value="1"/>
</dbReference>
<keyword evidence="7" id="KW-0472">Membrane</keyword>
<evidence type="ECO:0000256" key="2">
    <source>
        <dbReference type="ARBA" id="ARBA00022485"/>
    </source>
</evidence>
<proteinExistence type="predicted"/>
<gene>
    <name evidence="9" type="primary">yccM</name>
    <name evidence="9" type="ORF">ENSA5_36740</name>
</gene>
<dbReference type="AlphaFoldDB" id="A0A2S9XUQ3"/>
<keyword evidence="6" id="KW-0411">Iron-sulfur</keyword>
<keyword evidence="1" id="KW-0813">Transport</keyword>
<comment type="caution">
    <text evidence="9">The sequence shown here is derived from an EMBL/GenBank/DDBJ whole genome shotgun (WGS) entry which is preliminary data.</text>
</comment>
<dbReference type="InterPro" id="IPR051684">
    <property type="entry name" value="Electron_Trans/Redox"/>
</dbReference>
<evidence type="ECO:0000256" key="7">
    <source>
        <dbReference type="SAM" id="Phobius"/>
    </source>
</evidence>
<dbReference type="PANTHER" id="PTHR30176:SF3">
    <property type="entry name" value="FERREDOXIN-TYPE PROTEIN NAPH"/>
    <property type="match status" value="1"/>
</dbReference>
<dbReference type="GO" id="GO:0046872">
    <property type="term" value="F:metal ion binding"/>
    <property type="evidence" value="ECO:0007669"/>
    <property type="project" value="UniProtKB-KW"/>
</dbReference>
<dbReference type="PROSITE" id="PS00198">
    <property type="entry name" value="4FE4S_FER_1"/>
    <property type="match status" value="1"/>
</dbReference>
<dbReference type="Proteomes" id="UP000237968">
    <property type="component" value="Unassembled WGS sequence"/>
</dbReference>
<feature type="domain" description="4Fe-4S ferredoxin-type" evidence="8">
    <location>
        <begin position="244"/>
        <end position="275"/>
    </location>
</feature>
<dbReference type="RefSeq" id="WP_106393007.1">
    <property type="nucleotide sequence ID" value="NZ_PVNK01000165.1"/>
</dbReference>